<keyword evidence="4" id="KW-1185">Reference proteome</keyword>
<dbReference type="AlphaFoldDB" id="M0AAV6"/>
<evidence type="ECO:0000259" key="1">
    <source>
        <dbReference type="Pfam" id="PF00733"/>
    </source>
</evidence>
<dbReference type="InterPro" id="IPR017932">
    <property type="entry name" value="GATase_2_dom"/>
</dbReference>
<dbReference type="PANTHER" id="PTHR43284">
    <property type="entry name" value="ASPARAGINE SYNTHETASE (GLUTAMINE-HYDROLYZING)"/>
    <property type="match status" value="1"/>
</dbReference>
<evidence type="ECO:0000313" key="4">
    <source>
        <dbReference type="Proteomes" id="UP000011519"/>
    </source>
</evidence>
<accession>M0AAV6</accession>
<reference evidence="3 4" key="1">
    <citation type="journal article" date="2014" name="PLoS Genet.">
        <title>Phylogenetically driven sequencing of extremely halophilic archaea reveals strategies for static and dynamic osmo-response.</title>
        <authorList>
            <person name="Becker E.A."/>
            <person name="Seitzer P.M."/>
            <person name="Tritt A."/>
            <person name="Larsen D."/>
            <person name="Krusor M."/>
            <person name="Yao A.I."/>
            <person name="Wu D."/>
            <person name="Madern D."/>
            <person name="Eisen J.A."/>
            <person name="Darling A.E."/>
            <person name="Facciotti M.T."/>
        </authorList>
    </citation>
    <scope>NUCLEOTIDE SEQUENCE [LARGE SCALE GENOMIC DNA]</scope>
    <source>
        <strain evidence="3 4">JCM 10989</strain>
    </source>
</reference>
<dbReference type="Pfam" id="PF00733">
    <property type="entry name" value="Asn_synthase"/>
    <property type="match status" value="1"/>
</dbReference>
<dbReference type="InterPro" id="IPR051786">
    <property type="entry name" value="ASN_synthetase/amidase"/>
</dbReference>
<evidence type="ECO:0000313" key="3">
    <source>
        <dbReference type="EMBL" id="ELY95669.1"/>
    </source>
</evidence>
<name>M0AAV6_9EURY</name>
<dbReference type="GO" id="GO:0006529">
    <property type="term" value="P:asparagine biosynthetic process"/>
    <property type="evidence" value="ECO:0007669"/>
    <property type="project" value="InterPro"/>
</dbReference>
<dbReference type="Gene3D" id="3.60.20.10">
    <property type="entry name" value="Glutamine Phosphoribosylpyrophosphate, subunit 1, domain 1"/>
    <property type="match status" value="1"/>
</dbReference>
<dbReference type="InterPro" id="IPR001962">
    <property type="entry name" value="Asn_synthase"/>
</dbReference>
<dbReference type="EMBL" id="AOIM01000007">
    <property type="protein sequence ID" value="ELY95669.1"/>
    <property type="molecule type" value="Genomic_DNA"/>
</dbReference>
<dbReference type="RefSeq" id="WP_006651466.1">
    <property type="nucleotide sequence ID" value="NZ_AOIM01000007.1"/>
</dbReference>
<dbReference type="GO" id="GO:0004066">
    <property type="term" value="F:asparagine synthase (glutamine-hydrolyzing) activity"/>
    <property type="evidence" value="ECO:0007669"/>
    <property type="project" value="InterPro"/>
</dbReference>
<evidence type="ECO:0000259" key="2">
    <source>
        <dbReference type="Pfam" id="PF13537"/>
    </source>
</evidence>
<sequence length="619" mass="70498">MVGICGVIGSQDSKIDTLTDAICWTESQIQSTYRDDYVAIGNSDHDINFKEQPVTTDDISIWCWGDIIGCECKGQYTPRPDSTNEAEFCADLYEEYGLNFITGLNSEFSGVIYDHKSKTVSLFTDRLGSRPIYYTRTSNGTLVFSSLLQSLAVHPDISLKADPEFLGEFLMYSRAFGIHTPAKGVKKISPASIITFDMSGERVNSRKYWWPVPSEQNYSFSECVDKFKSIFQNAVRERESQDQKQGLLLSGGADSRLLLDTLERDVTAFHMNEQLDGNTEAQTAKQVAENISQDFQFLLRDERYYPTVFEKTTEITNFNGHPQHAHATGFIDEITGQVDQIICGQYSDTILGGTYVPRKFASYPVLRHLYPLSQPRPIDSPPAYVEAMNRGEVGDYNSPLPYLKSELSPQNSFRKRLSHGENTIQNHGVEYSSWRALVEYGIIYPLTNVKTFTFYETLNQMLPTRYPFLDNRIIDLVLQIPSSYRYRQNIVETALPELNPDLASIPHPDYDLPLHYPSYAKHYRRKKSALQSKIKERVSSFSDGDVIDDGGPWINHATLIRSDPFVKEIISQNEDRIRSSPYLDFDGVQQCYQDHVNGENYTNQLYTLITVLKSSLDLK</sequence>
<dbReference type="SUPFAM" id="SSF56235">
    <property type="entry name" value="N-terminal nucleophile aminohydrolases (Ntn hydrolases)"/>
    <property type="match status" value="1"/>
</dbReference>
<dbReference type="SUPFAM" id="SSF52402">
    <property type="entry name" value="Adenine nucleotide alpha hydrolases-like"/>
    <property type="match status" value="1"/>
</dbReference>
<dbReference type="Proteomes" id="UP000011519">
    <property type="component" value="Unassembled WGS sequence"/>
</dbReference>
<dbReference type="PATRIC" id="fig|1227493.4.peg.172"/>
<dbReference type="OrthoDB" id="8692at2157"/>
<dbReference type="InterPro" id="IPR029055">
    <property type="entry name" value="Ntn_hydrolases_N"/>
</dbReference>
<proteinExistence type="predicted"/>
<feature type="domain" description="Asparagine synthetase" evidence="1">
    <location>
        <begin position="227"/>
        <end position="489"/>
    </location>
</feature>
<dbReference type="InterPro" id="IPR014729">
    <property type="entry name" value="Rossmann-like_a/b/a_fold"/>
</dbReference>
<protein>
    <submittedName>
        <fullName evidence="3">Asparagine synthase</fullName>
    </submittedName>
</protein>
<dbReference type="Gene3D" id="3.40.50.620">
    <property type="entry name" value="HUPs"/>
    <property type="match status" value="1"/>
</dbReference>
<gene>
    <name evidence="3" type="ORF">C483_00949</name>
</gene>
<dbReference type="STRING" id="1227493.C483_00949"/>
<dbReference type="PANTHER" id="PTHR43284:SF1">
    <property type="entry name" value="ASPARAGINE SYNTHETASE"/>
    <property type="match status" value="1"/>
</dbReference>
<comment type="caution">
    <text evidence="3">The sequence shown here is derived from an EMBL/GenBank/DDBJ whole genome shotgun (WGS) entry which is preliminary data.</text>
</comment>
<feature type="domain" description="Glutamine amidotransferase type-2" evidence="2">
    <location>
        <begin position="80"/>
        <end position="151"/>
    </location>
</feature>
<organism evidence="3 4">
    <name type="scientific">Natrialba hulunbeirensis JCM 10989</name>
    <dbReference type="NCBI Taxonomy" id="1227493"/>
    <lineage>
        <taxon>Archaea</taxon>
        <taxon>Methanobacteriati</taxon>
        <taxon>Methanobacteriota</taxon>
        <taxon>Stenosarchaea group</taxon>
        <taxon>Halobacteria</taxon>
        <taxon>Halobacteriales</taxon>
        <taxon>Natrialbaceae</taxon>
        <taxon>Natrialba</taxon>
    </lineage>
</organism>
<dbReference type="Pfam" id="PF13537">
    <property type="entry name" value="GATase_7"/>
    <property type="match status" value="1"/>
</dbReference>